<reference evidence="2" key="1">
    <citation type="journal article" date="2015" name="Genome Announc.">
        <title>Draft Genome Sequence of an Anaerobic Ammonium-Oxidizing Bacterium, "Candidatus Brocadia sinica".</title>
        <authorList>
            <person name="Oshiki M."/>
            <person name="Shinyako-Hata K."/>
            <person name="Satoh H."/>
            <person name="Okabe S."/>
        </authorList>
    </citation>
    <scope>NUCLEOTIDE SEQUENCE [LARGE SCALE GENOMIC DNA]</scope>
    <source>
        <strain evidence="2">JPN1</strain>
    </source>
</reference>
<evidence type="ECO:0000313" key="2">
    <source>
        <dbReference type="Proteomes" id="UP000032309"/>
    </source>
</evidence>
<proteinExistence type="predicted"/>
<evidence type="ECO:0000313" key="1">
    <source>
        <dbReference type="EMBL" id="GAN34973.1"/>
    </source>
</evidence>
<protein>
    <submittedName>
        <fullName evidence="1">Uncharacterized protein</fullName>
    </submittedName>
</protein>
<dbReference type="EMBL" id="BAFN01000001">
    <property type="protein sequence ID" value="GAN34973.1"/>
    <property type="molecule type" value="Genomic_DNA"/>
</dbReference>
<dbReference type="Proteomes" id="UP000032309">
    <property type="component" value="Unassembled WGS sequence"/>
</dbReference>
<keyword evidence="2" id="KW-1185">Reference proteome</keyword>
<sequence length="40" mass="4702">MKYKRGNGRMPIKYNAKSEEEELIVSEKTANYKINLREGL</sequence>
<accession>A0ABQ0K1P0</accession>
<gene>
    <name evidence="1" type="ORF">BROSI_A3518</name>
</gene>
<comment type="caution">
    <text evidence="1">The sequence shown here is derived from an EMBL/GenBank/DDBJ whole genome shotgun (WGS) entry which is preliminary data.</text>
</comment>
<name>A0ABQ0K1P0_9BACT</name>
<organism evidence="1 2">
    <name type="scientific">Candidatus Brocadia sinica JPN1</name>
    <dbReference type="NCBI Taxonomy" id="1197129"/>
    <lineage>
        <taxon>Bacteria</taxon>
        <taxon>Pseudomonadati</taxon>
        <taxon>Planctomycetota</taxon>
        <taxon>Candidatus Brocadiia</taxon>
        <taxon>Candidatus Brocadiales</taxon>
        <taxon>Candidatus Brocadiaceae</taxon>
        <taxon>Candidatus Brocadia</taxon>
    </lineage>
</organism>